<dbReference type="SUPFAM" id="SSF46689">
    <property type="entry name" value="Homeodomain-like"/>
    <property type="match status" value="1"/>
</dbReference>
<reference evidence="2 3" key="1">
    <citation type="submission" date="2023-03" db="EMBL/GenBank/DDBJ databases">
        <title>Isolation and description of six Streptomyces strains from soil environments, able to metabolize different microbial glucans.</title>
        <authorList>
            <person name="Widen T."/>
            <person name="Larsbrink J."/>
        </authorList>
    </citation>
    <scope>NUCLEOTIDE SEQUENCE [LARGE SCALE GENOMIC DNA]</scope>
    <source>
        <strain evidence="2 3">Mut2</strain>
    </source>
</reference>
<dbReference type="Pfam" id="PF13565">
    <property type="entry name" value="HTH_32"/>
    <property type="match status" value="1"/>
</dbReference>
<dbReference type="EMBL" id="CP120992">
    <property type="protein sequence ID" value="WLQ40540.1"/>
    <property type="molecule type" value="Genomic_DNA"/>
</dbReference>
<feature type="compositionally biased region" description="Low complexity" evidence="1">
    <location>
        <begin position="281"/>
        <end position="300"/>
    </location>
</feature>
<proteinExistence type="predicted"/>
<gene>
    <name evidence="2" type="ORF">P8A22_11415</name>
</gene>
<sequence length="353" mass="37690">MRSVPALRLREGDRARLEALTRMSTAPAGLVRRARIVLLAAGGTSNTEVAALLRVSRPTVLKWRSRYAESGIAALGDLPRPGRPATVDEVAVLVATLCDGGTPPARLRAPYWSSRLLAAELGIAHSTVSRVWRRWGVQPHRPETFQLPAVPPLPPGAHRGVVGVCRVSPWNAVVLRADGRTGHRPEERLRPLLLDRARPGADRASAPATFLNLLDAVAQAHPYPRLHVLLDGKGAVRSRDVREWLARNPRVALHHAPAGRSWADLTEVLLRIAGPAPRPGAPESAPASGGPSRAPAEGGPLHPLVEVRRGAPYDSYGALVSGGSLAGIEHRSTSSIHRHPGNTHGPDVGPRPL</sequence>
<keyword evidence="3" id="KW-1185">Reference proteome</keyword>
<evidence type="ECO:0000313" key="3">
    <source>
        <dbReference type="Proteomes" id="UP001229952"/>
    </source>
</evidence>
<dbReference type="InterPro" id="IPR009057">
    <property type="entry name" value="Homeodomain-like_sf"/>
</dbReference>
<name>A0ABY9I136_9ACTN</name>
<feature type="region of interest" description="Disordered" evidence="1">
    <location>
        <begin position="274"/>
        <end position="303"/>
    </location>
</feature>
<evidence type="ECO:0000313" key="2">
    <source>
        <dbReference type="EMBL" id="WLQ40540.1"/>
    </source>
</evidence>
<evidence type="ECO:0000256" key="1">
    <source>
        <dbReference type="SAM" id="MobiDB-lite"/>
    </source>
</evidence>
<dbReference type="RefSeq" id="WP_306086902.1">
    <property type="nucleotide sequence ID" value="NZ_CP120992.1"/>
</dbReference>
<protein>
    <submittedName>
        <fullName evidence="2">Helix-turn-helix domain-containing protein</fullName>
    </submittedName>
</protein>
<dbReference type="Proteomes" id="UP001229952">
    <property type="component" value="Chromosome"/>
</dbReference>
<accession>A0ABY9I136</accession>
<organism evidence="2 3">
    <name type="scientific">Streptomyces laculatispora</name>
    <dbReference type="NCBI Taxonomy" id="887464"/>
    <lineage>
        <taxon>Bacteria</taxon>
        <taxon>Bacillati</taxon>
        <taxon>Actinomycetota</taxon>
        <taxon>Actinomycetes</taxon>
        <taxon>Kitasatosporales</taxon>
        <taxon>Streptomycetaceae</taxon>
        <taxon>Streptomyces</taxon>
    </lineage>
</organism>
<feature type="region of interest" description="Disordered" evidence="1">
    <location>
        <begin position="329"/>
        <end position="353"/>
    </location>
</feature>